<feature type="signal peptide" evidence="2">
    <location>
        <begin position="1"/>
        <end position="15"/>
    </location>
</feature>
<keyword evidence="2" id="KW-0732">Signal</keyword>
<keyword evidence="4" id="KW-1185">Reference proteome</keyword>
<evidence type="ECO:0000256" key="1">
    <source>
        <dbReference type="SAM" id="MobiDB-lite"/>
    </source>
</evidence>
<accession>A0A821VZ63</accession>
<feature type="compositionally biased region" description="Low complexity" evidence="1">
    <location>
        <begin position="47"/>
        <end position="59"/>
    </location>
</feature>
<feature type="chain" id="PRO_5032782116" evidence="2">
    <location>
        <begin position="16"/>
        <end position="338"/>
    </location>
</feature>
<proteinExistence type="predicted"/>
<sequence length="338" mass="37265">MRVVIILSVVAAIVAEAPYQLPQPGPQAPVFNYPVQQPQRPNIILNSQQSSGGYHYQQPQPRPNYVPQPRPQPQRLPQPVHPMEFPSRNLLTHNHSPAIHNHNLAILNHSPAIHNPNLAILNHNLAILNHSLATHNHSLAIPSHSPNQLTLSHNHPTTILNQHSLSPQPQPIQPFPQPIQPLPQPIFPQPQQSGYSYQQPAAPFIQQSSQALSSYQADSNQYNNAQLSLGQYNSPQQQQTHRDALDDHVVSRVQNIIKDNEHSSAKERGYLSLVSGVSLENAQPSIEISSFVQNSQQAVSQSSGSQSVSTDYGLPNQVDNSVAFIPQNKPAISYGVPN</sequence>
<name>A0A821VZ63_9NEOP</name>
<reference evidence="3" key="1">
    <citation type="submission" date="2021-02" db="EMBL/GenBank/DDBJ databases">
        <authorList>
            <person name="Steward A R."/>
        </authorList>
    </citation>
    <scope>NUCLEOTIDE SEQUENCE</scope>
</reference>
<organism evidence="3 4">
    <name type="scientific">Pieris macdunnoughi</name>
    <dbReference type="NCBI Taxonomy" id="345717"/>
    <lineage>
        <taxon>Eukaryota</taxon>
        <taxon>Metazoa</taxon>
        <taxon>Ecdysozoa</taxon>
        <taxon>Arthropoda</taxon>
        <taxon>Hexapoda</taxon>
        <taxon>Insecta</taxon>
        <taxon>Pterygota</taxon>
        <taxon>Neoptera</taxon>
        <taxon>Endopterygota</taxon>
        <taxon>Lepidoptera</taxon>
        <taxon>Glossata</taxon>
        <taxon>Ditrysia</taxon>
        <taxon>Papilionoidea</taxon>
        <taxon>Pieridae</taxon>
        <taxon>Pierinae</taxon>
        <taxon>Pieris</taxon>
    </lineage>
</organism>
<evidence type="ECO:0000313" key="4">
    <source>
        <dbReference type="Proteomes" id="UP000663880"/>
    </source>
</evidence>
<feature type="region of interest" description="Disordered" evidence="1">
    <location>
        <begin position="45"/>
        <end position="78"/>
    </location>
</feature>
<dbReference type="OrthoDB" id="6932261at2759"/>
<evidence type="ECO:0000313" key="3">
    <source>
        <dbReference type="EMBL" id="CAF4915327.1"/>
    </source>
</evidence>
<evidence type="ECO:0000256" key="2">
    <source>
        <dbReference type="SAM" id="SignalP"/>
    </source>
</evidence>
<comment type="caution">
    <text evidence="3">The sequence shown here is derived from an EMBL/GenBank/DDBJ whole genome shotgun (WGS) entry which is preliminary data.</text>
</comment>
<protein>
    <submittedName>
        <fullName evidence="3">Uncharacterized protein</fullName>
    </submittedName>
</protein>
<feature type="compositionally biased region" description="Pro residues" evidence="1">
    <location>
        <begin position="60"/>
        <end position="78"/>
    </location>
</feature>
<dbReference type="Proteomes" id="UP000663880">
    <property type="component" value="Unassembled WGS sequence"/>
</dbReference>
<dbReference type="AlphaFoldDB" id="A0A821VZ63"/>
<dbReference type="EMBL" id="CAJOBZ010000049">
    <property type="protein sequence ID" value="CAF4915327.1"/>
    <property type="molecule type" value="Genomic_DNA"/>
</dbReference>
<gene>
    <name evidence="3" type="ORF">PMACD_LOCUS12523</name>
</gene>